<comment type="caution">
    <text evidence="2">The sequence shown here is derived from an EMBL/GenBank/DDBJ whole genome shotgun (WGS) entry which is preliminary data.</text>
</comment>
<dbReference type="EMBL" id="BKCJ010002271">
    <property type="protein sequence ID" value="GEU47435.1"/>
    <property type="molecule type" value="Genomic_DNA"/>
</dbReference>
<accession>A0A6L2KHJ0</accession>
<feature type="compositionally biased region" description="Acidic residues" evidence="1">
    <location>
        <begin position="1309"/>
        <end position="1318"/>
    </location>
</feature>
<feature type="region of interest" description="Disordered" evidence="1">
    <location>
        <begin position="1207"/>
        <end position="1236"/>
    </location>
</feature>
<feature type="compositionally biased region" description="Acidic residues" evidence="1">
    <location>
        <begin position="1325"/>
        <end position="1336"/>
    </location>
</feature>
<dbReference type="PANTHER" id="PTHR11439:SF495">
    <property type="entry name" value="REVERSE TRANSCRIPTASE, RNA-DEPENDENT DNA POLYMERASE-RELATED"/>
    <property type="match status" value="1"/>
</dbReference>
<organism evidence="2">
    <name type="scientific">Tanacetum cinerariifolium</name>
    <name type="common">Dalmatian daisy</name>
    <name type="synonym">Chrysanthemum cinerariifolium</name>
    <dbReference type="NCBI Taxonomy" id="118510"/>
    <lineage>
        <taxon>Eukaryota</taxon>
        <taxon>Viridiplantae</taxon>
        <taxon>Streptophyta</taxon>
        <taxon>Embryophyta</taxon>
        <taxon>Tracheophyta</taxon>
        <taxon>Spermatophyta</taxon>
        <taxon>Magnoliopsida</taxon>
        <taxon>eudicotyledons</taxon>
        <taxon>Gunneridae</taxon>
        <taxon>Pentapetalae</taxon>
        <taxon>asterids</taxon>
        <taxon>campanulids</taxon>
        <taxon>Asterales</taxon>
        <taxon>Asteraceae</taxon>
        <taxon>Asteroideae</taxon>
        <taxon>Anthemideae</taxon>
        <taxon>Anthemidinae</taxon>
        <taxon>Tanacetum</taxon>
    </lineage>
</organism>
<reference evidence="2" key="1">
    <citation type="journal article" date="2019" name="Sci. Rep.">
        <title>Draft genome of Tanacetum cinerariifolium, the natural source of mosquito coil.</title>
        <authorList>
            <person name="Yamashiro T."/>
            <person name="Shiraishi A."/>
            <person name="Satake H."/>
            <person name="Nakayama K."/>
        </authorList>
    </citation>
    <scope>NUCLEOTIDE SEQUENCE</scope>
</reference>
<gene>
    <name evidence="2" type="ORF">Tci_019413</name>
</gene>
<feature type="compositionally biased region" description="Polar residues" evidence="1">
    <location>
        <begin position="1208"/>
        <end position="1218"/>
    </location>
</feature>
<feature type="region of interest" description="Disordered" evidence="1">
    <location>
        <begin position="961"/>
        <end position="989"/>
    </location>
</feature>
<evidence type="ECO:0000256" key="1">
    <source>
        <dbReference type="SAM" id="MobiDB-lite"/>
    </source>
</evidence>
<name>A0A6L2KHJ0_TANCI</name>
<proteinExistence type="predicted"/>
<feature type="region of interest" description="Disordered" evidence="1">
    <location>
        <begin position="1268"/>
        <end position="1345"/>
    </location>
</feature>
<feature type="compositionally biased region" description="Acidic residues" evidence="1">
    <location>
        <begin position="1282"/>
        <end position="1302"/>
    </location>
</feature>
<protein>
    <submittedName>
        <fullName evidence="2">Retrovirus-related Pol polyprotein from transposon TNT 1-94</fullName>
    </submittedName>
</protein>
<feature type="region of interest" description="Disordered" evidence="1">
    <location>
        <begin position="927"/>
        <end position="948"/>
    </location>
</feature>
<sequence length="1525" mass="174125">MSTAEAEYVSLSACCAQVIWMRTQLLDYGYKYNRILMYCDSKSTIAISCNPVQHSKTKHIDIWYHFIKEHVEKDTVKLYFVGIEYQLADLFTKALPKERFEYLVHRIESCLKSKEKSSSFLKEYHVTKNSWKELSFTLDDFRTIFHLPQATNNNHDSFVLPPSFPDMIPFYKNHLGFIMELKTPSSFKTTGLLQSWQTLCKIFSKCLTTRVTGWDQPPLQIMQMMYCFINNIHVDYAELLWEGIHYSLLHSTSSIPYPRFTKIIIGHYMTNFPEISRRARDKWMQQSQVLQHDQLQEQEAKENVVLVKEHLASVEIEKMVEGQENVVDDSSIPRNVEHNITRTREKGKNVKESRITPFPTPIRYPMIHTDLVSLDTEKLQELTFMPRKSFVTLANHLHEAMADSLPTMVNKHIKEQVQQQVPKQDNVQEQGPSTSINQEQVDDYDFWIDSYASDDDEIPTKQVSQDIMEEVSLNIDEMKNLLKSNIVWESQKEILVSPHPQKTIHLILSCQRDLEAPILSLINQDLLYLKKGNSGPEKIVLSLHKFPAVVFNDDDIEERTSRWIFYIRKQKKPRKPKEVIYLNSKIIQVIKTYWELDHEHKFITEIIARRANECIVSITEPDFKNLNKNDIKDMYLLIMNGKLRIESYQQKVNLTAPTISFLEIEKHEMLSIIYKPVHGIIYKNSKKNKRVMRHSEIHKFCDATLNRVLEGLKSYNNDVKYGYIQRDLTKDEVEYLKLFEEEIEDRLKYRRKMRIWESYAPFGVSDDMSGTYTSFLQGKALPLLSGSSWKEMHTDKAEPFSFYSFLGKQYTFPYLSQIPLLESGFGRSMSLPLSLVKLLEDFLREMEETLPVLEFGSLFSGLSLLTQSLEFGTISRSIGVNIPVQVIIYHRYRMYIMSRVGCYGLEHPQGRGPEHADDEIVAEDQPYAEDASPIAQSPEYADEEEEEHPAPADFVVVAPTAADQAPSAKETEAFETDESAATPPPHPAYRTTARISIPAPVHMPSWTDSEVVRLLVISSPPASPLSPWSSPPPAGGFRADYGFVATVDREIMRDPEREIGYGITDLWDEIVETLQGAPVSTDTELGGYVREFETRVRQDTNEIYMRLDDEQTERQLLAGRLNMLFRDRRAHVYTRHLMETEARMSREAWVRATDASDLVRGEVMSLHTTVLGQMSEIRKLQAADRRRQTMISELLRIDHRRSTEISKLRTTLQGQSPIQTPPVPQDEDKREPMFIQPHDPGYVPGPMYHEYIPLEDEHVLSAEEQTLPPVVSPSAESPDYVAESDPEEDPEEYEDEEYEDGLVDYPMDGGDDGDDDDGNSSGDDAGNEDEDKEEEEEKHLVSANSAIVIPTDELVSPPEGTGPIIPPPSTDITTTGARITVRLQAVISFPPEAEVERLLAMPTLSPSSLTSLSPPSAGERLTRCTVPAACPSPPPVPSPLLPSFGCLTQIQTLGLASTQTLIDVVTAAIPSPPLPPPLYIPPPVYRRDDIPEIEMPPRKRLCLSTLGSKYEIGESSTLGRPEIEG</sequence>
<dbReference type="CDD" id="cd09272">
    <property type="entry name" value="RNase_HI_RT_Ty1"/>
    <property type="match status" value="1"/>
</dbReference>
<evidence type="ECO:0000313" key="2">
    <source>
        <dbReference type="EMBL" id="GEU47435.1"/>
    </source>
</evidence>
<dbReference type="PANTHER" id="PTHR11439">
    <property type="entry name" value="GAG-POL-RELATED RETROTRANSPOSON"/>
    <property type="match status" value="1"/>
</dbReference>